<dbReference type="PIRSF" id="PIRSF001415">
    <property type="entry name" value="Porphbilin_synth"/>
    <property type="match status" value="1"/>
</dbReference>
<protein>
    <recommendedName>
        <fullName evidence="6 16">Delta-aminolevulinic acid dehydratase</fullName>
        <ecNumber evidence="5 16">4.2.1.24</ecNumber>
    </recommendedName>
</protein>
<dbReference type="Pfam" id="PF00490">
    <property type="entry name" value="ALAD"/>
    <property type="match status" value="1"/>
</dbReference>
<evidence type="ECO:0000256" key="5">
    <source>
        <dbReference type="ARBA" id="ARBA00012053"/>
    </source>
</evidence>
<evidence type="ECO:0000256" key="15">
    <source>
        <dbReference type="PIRSR" id="PIRSR001415-5"/>
    </source>
</evidence>
<reference evidence="18" key="2">
    <citation type="journal article" date="2021" name="PeerJ">
        <title>Extensive microbial diversity within the chicken gut microbiome revealed by metagenomics and culture.</title>
        <authorList>
            <person name="Gilroy R."/>
            <person name="Ravi A."/>
            <person name="Getino M."/>
            <person name="Pursley I."/>
            <person name="Horton D.L."/>
            <person name="Alikhan N.F."/>
            <person name="Baker D."/>
            <person name="Gharbi K."/>
            <person name="Hall N."/>
            <person name="Watson M."/>
            <person name="Adriaenssens E.M."/>
            <person name="Foster-Nyarko E."/>
            <person name="Jarju S."/>
            <person name="Secka A."/>
            <person name="Antonio M."/>
            <person name="Oren A."/>
            <person name="Chaudhuri R.R."/>
            <person name="La Ragione R."/>
            <person name="Hildebrand F."/>
            <person name="Pallen M.J."/>
        </authorList>
    </citation>
    <scope>NUCLEOTIDE SEQUENCE</scope>
    <source>
        <strain evidence="18">CHK181-108</strain>
    </source>
</reference>
<dbReference type="NCBIfam" id="NF006762">
    <property type="entry name" value="PRK09283.1"/>
    <property type="match status" value="1"/>
</dbReference>
<dbReference type="InterPro" id="IPR013785">
    <property type="entry name" value="Aldolase_TIM"/>
</dbReference>
<comment type="pathway">
    <text evidence="2">Porphyrin-containing compound metabolism; protoporphyrin-IX biosynthesis; coproporphyrinogen-III from 5-aminolevulinate: step 1/4.</text>
</comment>
<evidence type="ECO:0000256" key="7">
    <source>
        <dbReference type="ARBA" id="ARBA00023133"/>
    </source>
</evidence>
<feature type="binding site" evidence="14">
    <location>
        <position position="118"/>
    </location>
    <ligand>
        <name>Zn(2+)</name>
        <dbReference type="ChEBI" id="CHEBI:29105"/>
        <note>catalytic</note>
    </ligand>
</feature>
<keyword evidence="14" id="KW-0862">Zinc</keyword>
<dbReference type="PANTHER" id="PTHR11458:SF0">
    <property type="entry name" value="DELTA-AMINOLEVULINIC ACID DEHYDRATASE"/>
    <property type="match status" value="1"/>
</dbReference>
<dbReference type="Proteomes" id="UP000824165">
    <property type="component" value="Unassembled WGS sequence"/>
</dbReference>
<feature type="active site" description="Schiff-base intermediate with substrate" evidence="12">
    <location>
        <position position="246"/>
    </location>
</feature>
<feature type="binding site" evidence="13">
    <location>
        <position position="311"/>
    </location>
    <ligand>
        <name>5-aminolevulinate</name>
        <dbReference type="ChEBI" id="CHEBI:356416"/>
        <label>2</label>
    </ligand>
</feature>
<dbReference type="CDD" id="cd00384">
    <property type="entry name" value="ALAD_PBGS"/>
    <property type="match status" value="1"/>
</dbReference>
<sequence length="322" mass="35012">MAIMIKRPRRNRLNAAIRGLVSESSIDIKKLIYPMFVTEGETEDIEAMPGIKRYSLKDLECALKEIAGLGITSVLFFGIPKEKDETGSGAYCPHGIVQNAVRLAKSLFPELVVITDICLCEYTSHGHCGVVENGYVNNDKTLELLAKAAVSCAEAGADIVAPSDMMDGHTASIRAALDESGFENTLIMSYSVKYASAFYGPFREAAGSAPAFGDRKTYQMDCRNRREAFIEASLDINEGADIIMVKPAMPYLDVLSDMRREFHAPLAAYQVSGEYAMIKAAAAAGYIDEKSAVTESLISISRAGADMIITYFAPQVAKWLNG</sequence>
<dbReference type="EMBL" id="DVLU01000029">
    <property type="protein sequence ID" value="HIT84958.1"/>
    <property type="molecule type" value="Genomic_DNA"/>
</dbReference>
<feature type="binding site" evidence="15">
    <location>
        <position position="231"/>
    </location>
    <ligand>
        <name>Mg(2+)</name>
        <dbReference type="ChEBI" id="CHEBI:18420"/>
    </ligand>
</feature>
<feature type="binding site" evidence="14">
    <location>
        <position position="128"/>
    </location>
    <ligand>
        <name>Zn(2+)</name>
        <dbReference type="ChEBI" id="CHEBI:29105"/>
        <note>catalytic</note>
    </ligand>
</feature>
<feature type="binding site" evidence="13">
    <location>
        <position position="272"/>
    </location>
    <ligand>
        <name>5-aminolevulinate</name>
        <dbReference type="ChEBI" id="CHEBI:356416"/>
        <label>2</label>
    </ligand>
</feature>
<keyword evidence="7" id="KW-0350">Heme biosynthesis</keyword>
<keyword evidence="15" id="KW-0460">Magnesium</keyword>
<evidence type="ECO:0000256" key="9">
    <source>
        <dbReference type="ARBA" id="ARBA00023244"/>
    </source>
</evidence>
<dbReference type="InterPro" id="IPR001731">
    <property type="entry name" value="ALAD"/>
</dbReference>
<comment type="subunit">
    <text evidence="4 16">Homooctamer.</text>
</comment>
<evidence type="ECO:0000256" key="13">
    <source>
        <dbReference type="PIRSR" id="PIRSR001415-2"/>
    </source>
</evidence>
<accession>A0A9D1H2C9</accession>
<evidence type="ECO:0000256" key="1">
    <source>
        <dbReference type="ARBA" id="ARBA00001947"/>
    </source>
</evidence>
<evidence type="ECO:0000256" key="4">
    <source>
        <dbReference type="ARBA" id="ARBA00011823"/>
    </source>
</evidence>
<dbReference type="Gene3D" id="3.20.20.70">
    <property type="entry name" value="Aldolase class I"/>
    <property type="match status" value="1"/>
</dbReference>
<evidence type="ECO:0000256" key="2">
    <source>
        <dbReference type="ARBA" id="ARBA00004694"/>
    </source>
</evidence>
<dbReference type="SUPFAM" id="SSF51569">
    <property type="entry name" value="Aldolase"/>
    <property type="match status" value="1"/>
</dbReference>
<comment type="caution">
    <text evidence="18">The sequence shown here is derived from an EMBL/GenBank/DDBJ whole genome shotgun (WGS) entry which is preliminary data.</text>
</comment>
<name>A0A9D1H2C9_9FIRM</name>
<dbReference type="GO" id="GO:0006783">
    <property type="term" value="P:heme biosynthetic process"/>
    <property type="evidence" value="ECO:0007669"/>
    <property type="project" value="UniProtKB-KW"/>
</dbReference>
<dbReference type="InterPro" id="IPR030656">
    <property type="entry name" value="ALAD_AS"/>
</dbReference>
<dbReference type="GO" id="GO:0008270">
    <property type="term" value="F:zinc ion binding"/>
    <property type="evidence" value="ECO:0007669"/>
    <property type="project" value="TreeGrafter"/>
</dbReference>
<feature type="active site" description="Schiff-base intermediate with substrate" evidence="12">
    <location>
        <position position="193"/>
    </location>
</feature>
<evidence type="ECO:0000256" key="11">
    <source>
        <dbReference type="ARBA" id="ARBA00047651"/>
    </source>
</evidence>
<evidence type="ECO:0000256" key="17">
    <source>
        <dbReference type="RuleBase" id="RU004161"/>
    </source>
</evidence>
<evidence type="ECO:0000256" key="6">
    <source>
        <dbReference type="ARBA" id="ARBA00020771"/>
    </source>
</evidence>
<comment type="catalytic activity">
    <reaction evidence="11 16">
        <text>2 5-aminolevulinate = porphobilinogen + 2 H2O + H(+)</text>
        <dbReference type="Rhea" id="RHEA:24064"/>
        <dbReference type="ChEBI" id="CHEBI:15377"/>
        <dbReference type="ChEBI" id="CHEBI:15378"/>
        <dbReference type="ChEBI" id="CHEBI:58126"/>
        <dbReference type="ChEBI" id="CHEBI:356416"/>
        <dbReference type="EC" id="4.2.1.24"/>
    </reaction>
</comment>
<dbReference type="PROSITE" id="PS00169">
    <property type="entry name" value="D_ALA_DEHYDRATASE"/>
    <property type="match status" value="1"/>
</dbReference>
<gene>
    <name evidence="18" type="primary">hemB</name>
    <name evidence="18" type="ORF">IAA60_03515</name>
</gene>
<dbReference type="GO" id="GO:0004655">
    <property type="term" value="F:porphobilinogen synthase activity"/>
    <property type="evidence" value="ECO:0007669"/>
    <property type="project" value="UniProtKB-EC"/>
</dbReference>
<evidence type="ECO:0000256" key="3">
    <source>
        <dbReference type="ARBA" id="ARBA00008055"/>
    </source>
</evidence>
<keyword evidence="9 16" id="KW-0627">Porphyrin biosynthesis</keyword>
<reference evidence="18" key="1">
    <citation type="submission" date="2020-10" db="EMBL/GenBank/DDBJ databases">
        <authorList>
            <person name="Gilroy R."/>
        </authorList>
    </citation>
    <scope>NUCLEOTIDE SEQUENCE</scope>
    <source>
        <strain evidence="18">CHK181-108</strain>
    </source>
</reference>
<keyword evidence="14" id="KW-0479">Metal-binding</keyword>
<feature type="binding site" evidence="14">
    <location>
        <position position="120"/>
    </location>
    <ligand>
        <name>Zn(2+)</name>
        <dbReference type="ChEBI" id="CHEBI:29105"/>
        <note>catalytic</note>
    </ligand>
</feature>
<dbReference type="GO" id="GO:0005829">
    <property type="term" value="C:cytosol"/>
    <property type="evidence" value="ECO:0007669"/>
    <property type="project" value="TreeGrafter"/>
</dbReference>
<feature type="binding site" evidence="13">
    <location>
        <position position="215"/>
    </location>
    <ligand>
        <name>5-aminolevulinate</name>
        <dbReference type="ChEBI" id="CHEBI:356416"/>
        <label>1</label>
    </ligand>
</feature>
<evidence type="ECO:0000256" key="8">
    <source>
        <dbReference type="ARBA" id="ARBA00023239"/>
    </source>
</evidence>
<evidence type="ECO:0000313" key="19">
    <source>
        <dbReference type="Proteomes" id="UP000824165"/>
    </source>
</evidence>
<dbReference type="PANTHER" id="PTHR11458">
    <property type="entry name" value="DELTA-AMINOLEVULINIC ACID DEHYDRATASE"/>
    <property type="match status" value="1"/>
</dbReference>
<dbReference type="FunFam" id="3.20.20.70:FF:000019">
    <property type="entry name" value="Delta-aminolevulinic acid dehydratase"/>
    <property type="match status" value="1"/>
</dbReference>
<evidence type="ECO:0000256" key="16">
    <source>
        <dbReference type="RuleBase" id="RU000515"/>
    </source>
</evidence>
<dbReference type="AlphaFoldDB" id="A0A9D1H2C9"/>
<comment type="cofactor">
    <cofactor evidence="1">
        <name>Zn(2+)</name>
        <dbReference type="ChEBI" id="CHEBI:29105"/>
    </cofactor>
</comment>
<feature type="binding site" evidence="13">
    <location>
        <position position="203"/>
    </location>
    <ligand>
        <name>5-aminolevulinate</name>
        <dbReference type="ChEBI" id="CHEBI:356416"/>
        <label>1</label>
    </ligand>
</feature>
<proteinExistence type="inferred from homology"/>
<dbReference type="EC" id="4.2.1.24" evidence="5 16"/>
<dbReference type="SMART" id="SM01004">
    <property type="entry name" value="ALAD"/>
    <property type="match status" value="1"/>
</dbReference>
<comment type="function">
    <text evidence="10">Catalyzes an early step in the biosynthesis of tetrapyrroles. Binds two molecules of 5-aminolevulinate per subunit, each at a distinct site, and catalyzes their condensation to form porphobilinogen.</text>
</comment>
<evidence type="ECO:0000256" key="12">
    <source>
        <dbReference type="PIRSR" id="PIRSR001415-1"/>
    </source>
</evidence>
<organism evidence="18 19">
    <name type="scientific">Candidatus Ornithomonoglobus intestinigallinarum</name>
    <dbReference type="NCBI Taxonomy" id="2840894"/>
    <lineage>
        <taxon>Bacteria</taxon>
        <taxon>Bacillati</taxon>
        <taxon>Bacillota</taxon>
        <taxon>Clostridia</taxon>
        <taxon>Candidatus Ornithomonoglobus</taxon>
    </lineage>
</organism>
<comment type="similarity">
    <text evidence="3 17">Belongs to the ALAD family.</text>
</comment>
<evidence type="ECO:0000256" key="10">
    <source>
        <dbReference type="ARBA" id="ARBA00025628"/>
    </source>
</evidence>
<keyword evidence="8 16" id="KW-0456">Lyase</keyword>
<evidence type="ECO:0000313" key="18">
    <source>
        <dbReference type="EMBL" id="HIT84958.1"/>
    </source>
</evidence>
<dbReference type="PRINTS" id="PR00144">
    <property type="entry name" value="DALDHYDRTASE"/>
</dbReference>
<evidence type="ECO:0000256" key="14">
    <source>
        <dbReference type="PIRSR" id="PIRSR001415-3"/>
    </source>
</evidence>